<dbReference type="EMBL" id="JAYMYR010000002">
    <property type="protein sequence ID" value="KAK7377182.1"/>
    <property type="molecule type" value="Genomic_DNA"/>
</dbReference>
<evidence type="ECO:0000313" key="1">
    <source>
        <dbReference type="EMBL" id="KAK7377182.1"/>
    </source>
</evidence>
<keyword evidence="2" id="KW-1185">Reference proteome</keyword>
<protein>
    <submittedName>
        <fullName evidence="1">Uncharacterized protein</fullName>
    </submittedName>
</protein>
<evidence type="ECO:0000313" key="2">
    <source>
        <dbReference type="Proteomes" id="UP001374584"/>
    </source>
</evidence>
<sequence length="76" mass="8821">MEDSLNVPKEVLDKLEWKIEDILGTRKRFLTCNLPWLLFSHIHRVSNLASVTKDWSCWMKLYSVLPKATATNGQFG</sequence>
<comment type="caution">
    <text evidence="1">The sequence shown here is derived from an EMBL/GenBank/DDBJ whole genome shotgun (WGS) entry which is preliminary data.</text>
</comment>
<proteinExistence type="predicted"/>
<name>A0AAN9NUH1_PHACN</name>
<dbReference type="Proteomes" id="UP001374584">
    <property type="component" value="Unassembled WGS sequence"/>
</dbReference>
<accession>A0AAN9NUH1</accession>
<organism evidence="1 2">
    <name type="scientific">Phaseolus coccineus</name>
    <name type="common">Scarlet runner bean</name>
    <name type="synonym">Phaseolus multiflorus</name>
    <dbReference type="NCBI Taxonomy" id="3886"/>
    <lineage>
        <taxon>Eukaryota</taxon>
        <taxon>Viridiplantae</taxon>
        <taxon>Streptophyta</taxon>
        <taxon>Embryophyta</taxon>
        <taxon>Tracheophyta</taxon>
        <taxon>Spermatophyta</taxon>
        <taxon>Magnoliopsida</taxon>
        <taxon>eudicotyledons</taxon>
        <taxon>Gunneridae</taxon>
        <taxon>Pentapetalae</taxon>
        <taxon>rosids</taxon>
        <taxon>fabids</taxon>
        <taxon>Fabales</taxon>
        <taxon>Fabaceae</taxon>
        <taxon>Papilionoideae</taxon>
        <taxon>50 kb inversion clade</taxon>
        <taxon>NPAAA clade</taxon>
        <taxon>indigoferoid/millettioid clade</taxon>
        <taxon>Phaseoleae</taxon>
        <taxon>Phaseolus</taxon>
    </lineage>
</organism>
<dbReference type="AlphaFoldDB" id="A0AAN9NUH1"/>
<gene>
    <name evidence="1" type="ORF">VNO80_02602</name>
</gene>
<reference evidence="1 2" key="1">
    <citation type="submission" date="2024-01" db="EMBL/GenBank/DDBJ databases">
        <title>The genomes of 5 underutilized Papilionoideae crops provide insights into root nodulation and disease resistanc.</title>
        <authorList>
            <person name="Jiang F."/>
        </authorList>
    </citation>
    <scope>NUCLEOTIDE SEQUENCE [LARGE SCALE GENOMIC DNA]</scope>
    <source>
        <strain evidence="1">JINMINGXINNONG_FW02</strain>
        <tissue evidence="1">Leaves</tissue>
    </source>
</reference>